<name>A0A1V0SCM8_9VIRU</name>
<feature type="transmembrane region" description="Helical" evidence="5">
    <location>
        <begin position="69"/>
        <end position="87"/>
    </location>
</feature>
<reference evidence="6" key="1">
    <citation type="journal article" date="2017" name="Science">
        <title>Giant viruses with an expanded complement of translation system components.</title>
        <authorList>
            <person name="Schulz F."/>
            <person name="Yutin N."/>
            <person name="Ivanova N.N."/>
            <person name="Ortega D.R."/>
            <person name="Lee T.K."/>
            <person name="Vierheilig J."/>
            <person name="Daims H."/>
            <person name="Horn M."/>
            <person name="Wagner M."/>
            <person name="Jensen G.J."/>
            <person name="Kyrpides N.C."/>
            <person name="Koonin E.V."/>
            <person name="Woyke T."/>
        </authorList>
    </citation>
    <scope>NUCLEOTIDE SEQUENCE</scope>
    <source>
        <strain evidence="6">ILV1</strain>
    </source>
</reference>
<evidence type="ECO:0000256" key="3">
    <source>
        <dbReference type="ARBA" id="ARBA00022989"/>
    </source>
</evidence>
<keyword evidence="4 5" id="KW-0472">Membrane</keyword>
<proteinExistence type="predicted"/>
<dbReference type="InterPro" id="IPR006214">
    <property type="entry name" value="Bax_inhibitor_1-related"/>
</dbReference>
<feature type="transmembrane region" description="Helical" evidence="5">
    <location>
        <begin position="180"/>
        <end position="197"/>
    </location>
</feature>
<dbReference type="GO" id="GO:0016020">
    <property type="term" value="C:membrane"/>
    <property type="evidence" value="ECO:0007669"/>
    <property type="project" value="UniProtKB-SubCell"/>
</dbReference>
<organism evidence="6">
    <name type="scientific">Indivirus ILV1</name>
    <dbReference type="NCBI Taxonomy" id="1977633"/>
    <lineage>
        <taxon>Viruses</taxon>
        <taxon>Varidnaviria</taxon>
        <taxon>Bamfordvirae</taxon>
        <taxon>Nucleocytoviricota</taxon>
        <taxon>Megaviricetes</taxon>
        <taxon>Imitervirales</taxon>
        <taxon>Mimiviridae</taxon>
        <taxon>Klosneuvirinae</taxon>
        <taxon>Indivirus</taxon>
    </lineage>
</organism>
<evidence type="ECO:0000256" key="5">
    <source>
        <dbReference type="SAM" id="Phobius"/>
    </source>
</evidence>
<dbReference type="PANTHER" id="PTHR23291">
    <property type="entry name" value="BAX INHIBITOR-RELATED"/>
    <property type="match status" value="1"/>
</dbReference>
<accession>A0A1V0SCM8</accession>
<feature type="transmembrane region" description="Helical" evidence="5">
    <location>
        <begin position="7"/>
        <end position="24"/>
    </location>
</feature>
<evidence type="ECO:0008006" key="7">
    <source>
        <dbReference type="Google" id="ProtNLM"/>
    </source>
</evidence>
<dbReference type="EMBL" id="KY684085">
    <property type="protein sequence ID" value="ARF09477.1"/>
    <property type="molecule type" value="Genomic_DNA"/>
</dbReference>
<feature type="transmembrane region" description="Helical" evidence="5">
    <location>
        <begin position="123"/>
        <end position="140"/>
    </location>
</feature>
<evidence type="ECO:0000256" key="2">
    <source>
        <dbReference type="ARBA" id="ARBA00022692"/>
    </source>
</evidence>
<dbReference type="PANTHER" id="PTHR23291:SF50">
    <property type="entry name" value="PROTEIN LIFEGUARD 4"/>
    <property type="match status" value="1"/>
</dbReference>
<evidence type="ECO:0000256" key="1">
    <source>
        <dbReference type="ARBA" id="ARBA00004141"/>
    </source>
</evidence>
<keyword evidence="2 5" id="KW-0812">Transmembrane</keyword>
<feature type="transmembrane region" description="Helical" evidence="5">
    <location>
        <begin position="36"/>
        <end position="57"/>
    </location>
</feature>
<dbReference type="Pfam" id="PF01027">
    <property type="entry name" value="Bax1-I"/>
    <property type="match status" value="1"/>
</dbReference>
<feature type="transmembrane region" description="Helical" evidence="5">
    <location>
        <begin position="152"/>
        <end position="173"/>
    </location>
</feature>
<keyword evidence="3 5" id="KW-1133">Transmembrane helix</keyword>
<sequence>MNIEMNTEMTILLVMIFVAIYLIYDNYQHPVNSKDFIINIYLYIFVALLFIAVASKYVAKMKISDPSNAFKLVVVYFILACGGLSMMFSDQFFVNHIGFLLLLLALSLMVGTSTKYSSHVPEAAAITAIIVSILTGIVYFSSEETLIRMSGWIKNLLWVLVCVIIIELGYFFLGGANRTFYKVMAFSVIILFGFFVLSDTSRLLLESQNLSCKTHGCINYPLKASKLVLDYVNIFLRVLRLRNSSS</sequence>
<protein>
    <recommendedName>
        <fullName evidence="7">BAX inhibitor BI-1</fullName>
    </recommendedName>
</protein>
<evidence type="ECO:0000256" key="4">
    <source>
        <dbReference type="ARBA" id="ARBA00023136"/>
    </source>
</evidence>
<gene>
    <name evidence="6" type="ORF">Indivirus_1_100</name>
</gene>
<comment type="subcellular location">
    <subcellularLocation>
        <location evidence="1">Membrane</location>
        <topology evidence="1">Multi-pass membrane protein</topology>
    </subcellularLocation>
</comment>
<evidence type="ECO:0000313" key="6">
    <source>
        <dbReference type="EMBL" id="ARF09477.1"/>
    </source>
</evidence>